<protein>
    <submittedName>
        <fullName evidence="2">Uncharacterized protein</fullName>
    </submittedName>
</protein>
<keyword evidence="3" id="KW-1185">Reference proteome</keyword>
<dbReference type="AlphaFoldDB" id="A0A2H3KN74"/>
<dbReference type="Proteomes" id="UP000220922">
    <property type="component" value="Unassembled WGS sequence"/>
</dbReference>
<feature type="region of interest" description="Disordered" evidence="1">
    <location>
        <begin position="106"/>
        <end position="130"/>
    </location>
</feature>
<evidence type="ECO:0000313" key="2">
    <source>
        <dbReference type="EMBL" id="PDV99648.1"/>
    </source>
</evidence>
<gene>
    <name evidence="2" type="ORF">A9Q02_00020</name>
</gene>
<name>A0A2H3KN74_9CHLR</name>
<evidence type="ECO:0000256" key="1">
    <source>
        <dbReference type="SAM" id="MobiDB-lite"/>
    </source>
</evidence>
<accession>A0A2H3KN74</accession>
<dbReference type="EMBL" id="LYXE01000063">
    <property type="protein sequence ID" value="PDV99648.1"/>
    <property type="molecule type" value="Genomic_DNA"/>
</dbReference>
<proteinExistence type="predicted"/>
<sequence>MLVGLGAFVVWGQELKLPLLEDQLGAQPRQRLARPHSEQPVLPNLDEAFGQDVLEKSLHEHLRRQRADASLACRPILGAKRHLAIGHAQDAVVAQRHPEDVRGHILQRRSSTSDRAAVDHPVRLPDRSGDATPQLRLAQHCLELGAKEDGQRFDVDEEVGFGGLPGAPISG</sequence>
<reference evidence="2 3" key="1">
    <citation type="submission" date="2016-05" db="EMBL/GenBank/DDBJ databases">
        <authorList>
            <person name="Lavstsen T."/>
            <person name="Jespersen J.S."/>
        </authorList>
    </citation>
    <scope>NUCLEOTIDE SEQUENCE [LARGE SCALE GENOMIC DNA]</scope>
    <source>
        <strain evidence="2 3">B7-9</strain>
    </source>
</reference>
<organism evidence="2 3">
    <name type="scientific">Candidatus Chloroploca asiatica</name>
    <dbReference type="NCBI Taxonomy" id="1506545"/>
    <lineage>
        <taxon>Bacteria</taxon>
        <taxon>Bacillati</taxon>
        <taxon>Chloroflexota</taxon>
        <taxon>Chloroflexia</taxon>
        <taxon>Chloroflexales</taxon>
        <taxon>Chloroflexineae</taxon>
        <taxon>Oscillochloridaceae</taxon>
        <taxon>Candidatus Chloroploca</taxon>
    </lineage>
</organism>
<comment type="caution">
    <text evidence="2">The sequence shown here is derived from an EMBL/GenBank/DDBJ whole genome shotgun (WGS) entry which is preliminary data.</text>
</comment>
<evidence type="ECO:0000313" key="3">
    <source>
        <dbReference type="Proteomes" id="UP000220922"/>
    </source>
</evidence>
<feature type="compositionally biased region" description="Basic and acidic residues" evidence="1">
    <location>
        <begin position="116"/>
        <end position="129"/>
    </location>
</feature>